<keyword evidence="2 5" id="KW-0812">Transmembrane</keyword>
<keyword evidence="4 5" id="KW-0472">Membrane</keyword>
<protein>
    <submittedName>
        <fullName evidence="7">Putative cationic amino acid transporterlike [Apis mellifera]</fullName>
    </submittedName>
</protein>
<dbReference type="OrthoDB" id="3900342at2759"/>
<sequence length="584" mass="64103">MEEKQNNTPALKRLFRLKQITNFQEEDEDSKNLKKVLGTGDLISLGVGSCVGTGMYLVTGIVAKTMAGPAVIISYLVAGLAAMLSGLCYAELGVRVPHTTGSAYIYSYVTVGEIIAFIIGWNMILEYIIGTAACASALSTCVDILSTGAISNVTSTWGDVWDSPPDILAWFITLVMMFVFVNGVKSSIQLNNFLSIINFLSWVIVVFVGLFFIHLSNWSPFAPFGIRGILKGAATCFYAFIGFDVIATTGEEAKDPKRSIPKAIITSLIILMVAYVSCTIILTLMVPYVELNEEAALVRVWAQIGYPFLQWVICIGAVSALTASMFGSMFPMPRIAYAMAKDGLIFRFLSEVNDKGVPACATLCLGLIASVCALILPFEVLVEMMSIGTLLAYTLVDGCVLILRYQTDQQKNYPSFISDTEGVDCGEEEETCPSIWGILYNYIFFHQLPVDEQTPVSQLSGKIVLKLCFLALILIVIVELLIMDLDLLIPTVPLNIFICFVVGFLLLLIGLVLHVISKFPQDKQSGFVTPGVPWIPTLGIIVNIFLILRLSPLTLVRFIVWMFIGMVIYFKYGINESSEAVVNY</sequence>
<feature type="transmembrane region" description="Helical" evidence="5">
    <location>
        <begin position="527"/>
        <end position="548"/>
    </location>
</feature>
<evidence type="ECO:0000256" key="2">
    <source>
        <dbReference type="ARBA" id="ARBA00022692"/>
    </source>
</evidence>
<evidence type="ECO:0000256" key="4">
    <source>
        <dbReference type="ARBA" id="ARBA00023136"/>
    </source>
</evidence>
<dbReference type="GO" id="GO:0005886">
    <property type="term" value="C:plasma membrane"/>
    <property type="evidence" value="ECO:0007669"/>
    <property type="project" value="TreeGrafter"/>
</dbReference>
<dbReference type="PIRSF" id="PIRSF006060">
    <property type="entry name" value="AA_transporter"/>
    <property type="match status" value="1"/>
</dbReference>
<organism evidence="7">
    <name type="scientific">Lepeophtheirus salmonis</name>
    <name type="common">Salmon louse</name>
    <name type="synonym">Caligus salmonis</name>
    <dbReference type="NCBI Taxonomy" id="72036"/>
    <lineage>
        <taxon>Eukaryota</taxon>
        <taxon>Metazoa</taxon>
        <taxon>Ecdysozoa</taxon>
        <taxon>Arthropoda</taxon>
        <taxon>Crustacea</taxon>
        <taxon>Multicrustacea</taxon>
        <taxon>Hexanauplia</taxon>
        <taxon>Copepoda</taxon>
        <taxon>Siphonostomatoida</taxon>
        <taxon>Caligidae</taxon>
        <taxon>Lepeophtheirus</taxon>
    </lineage>
</organism>
<feature type="transmembrane region" description="Helical" evidence="5">
    <location>
        <begin position="356"/>
        <end position="378"/>
    </location>
</feature>
<feature type="transmembrane region" description="Helical" evidence="5">
    <location>
        <begin position="196"/>
        <end position="216"/>
    </location>
</feature>
<keyword evidence="3 5" id="KW-1133">Transmembrane helix</keyword>
<dbReference type="InterPro" id="IPR029485">
    <property type="entry name" value="CAT_C"/>
</dbReference>
<feature type="transmembrane region" description="Helical" evidence="5">
    <location>
        <begin position="554"/>
        <end position="574"/>
    </location>
</feature>
<evidence type="ECO:0000256" key="5">
    <source>
        <dbReference type="SAM" id="Phobius"/>
    </source>
</evidence>
<feature type="transmembrane region" description="Helical" evidence="5">
    <location>
        <begin position="463"/>
        <end position="482"/>
    </location>
</feature>
<evidence type="ECO:0000313" key="7">
    <source>
        <dbReference type="EMBL" id="CDW34450.1"/>
    </source>
</evidence>
<evidence type="ECO:0000259" key="6">
    <source>
        <dbReference type="Pfam" id="PF13906"/>
    </source>
</evidence>
<reference evidence="7" key="1">
    <citation type="submission" date="2014-05" db="EMBL/GenBank/DDBJ databases">
        <authorList>
            <person name="Chronopoulou M."/>
        </authorList>
    </citation>
    <scope>NUCLEOTIDE SEQUENCE</scope>
    <source>
        <tissue evidence="7">Whole organism</tissue>
    </source>
</reference>
<dbReference type="EMBL" id="HACA01017089">
    <property type="protein sequence ID" value="CDW34450.1"/>
    <property type="molecule type" value="Transcribed_RNA"/>
</dbReference>
<proteinExistence type="predicted"/>
<dbReference type="Gene3D" id="1.20.1740.10">
    <property type="entry name" value="Amino acid/polyamine transporter I"/>
    <property type="match status" value="1"/>
</dbReference>
<feature type="transmembrane region" description="Helical" evidence="5">
    <location>
        <begin position="104"/>
        <end position="121"/>
    </location>
</feature>
<feature type="transmembrane region" description="Helical" evidence="5">
    <location>
        <begin position="167"/>
        <end position="184"/>
    </location>
</feature>
<evidence type="ECO:0000256" key="1">
    <source>
        <dbReference type="ARBA" id="ARBA00004141"/>
    </source>
</evidence>
<feature type="transmembrane region" description="Helical" evidence="5">
    <location>
        <begin position="494"/>
        <end position="515"/>
    </location>
</feature>
<feature type="domain" description="Cationic amino acid transporter C-terminal" evidence="6">
    <location>
        <begin position="527"/>
        <end position="577"/>
    </location>
</feature>
<feature type="transmembrane region" description="Helical" evidence="5">
    <location>
        <begin position="228"/>
        <end position="247"/>
    </location>
</feature>
<dbReference type="AlphaFoldDB" id="A0A0K2U8R6"/>
<feature type="transmembrane region" description="Helical" evidence="5">
    <location>
        <begin position="384"/>
        <end position="403"/>
    </location>
</feature>
<feature type="transmembrane region" description="Helical" evidence="5">
    <location>
        <begin position="308"/>
        <end position="330"/>
    </location>
</feature>
<evidence type="ECO:0000256" key="3">
    <source>
        <dbReference type="ARBA" id="ARBA00022989"/>
    </source>
</evidence>
<feature type="transmembrane region" description="Helical" evidence="5">
    <location>
        <begin position="42"/>
        <end position="63"/>
    </location>
</feature>
<comment type="subcellular location">
    <subcellularLocation>
        <location evidence="1">Membrane</location>
        <topology evidence="1">Multi-pass membrane protein</topology>
    </subcellularLocation>
</comment>
<dbReference type="GO" id="GO:0015171">
    <property type="term" value="F:amino acid transmembrane transporter activity"/>
    <property type="evidence" value="ECO:0007669"/>
    <property type="project" value="TreeGrafter"/>
</dbReference>
<feature type="transmembrane region" description="Helical" evidence="5">
    <location>
        <begin position="268"/>
        <end position="288"/>
    </location>
</feature>
<feature type="transmembrane region" description="Helical" evidence="5">
    <location>
        <begin position="70"/>
        <end position="92"/>
    </location>
</feature>
<dbReference type="Pfam" id="PF13520">
    <property type="entry name" value="AA_permease_2"/>
    <property type="match status" value="1"/>
</dbReference>
<dbReference type="FunFam" id="1.20.1740.10:FF:000010">
    <property type="entry name" value="probable cationic amino acid transporter"/>
    <property type="match status" value="1"/>
</dbReference>
<accession>A0A0K2U8R6</accession>
<name>A0A0K2U8R6_LEPSM</name>
<dbReference type="PANTHER" id="PTHR43243">
    <property type="entry name" value="INNER MEMBRANE TRANSPORTER YGJI-RELATED"/>
    <property type="match status" value="1"/>
</dbReference>
<dbReference type="Pfam" id="PF13906">
    <property type="entry name" value="AA_permease_C"/>
    <property type="match status" value="1"/>
</dbReference>
<dbReference type="PANTHER" id="PTHR43243:SF17">
    <property type="entry name" value="CATIONIC AMINO ACID TRANSPORTER-RELATED"/>
    <property type="match status" value="1"/>
</dbReference>
<dbReference type="InterPro" id="IPR002293">
    <property type="entry name" value="AA/rel_permease1"/>
</dbReference>